<reference evidence="1" key="1">
    <citation type="submission" date="2023-07" db="EMBL/GenBank/DDBJ databases">
        <authorList>
            <consortium name="CYATHOMIX"/>
        </authorList>
    </citation>
    <scope>NUCLEOTIDE SEQUENCE</scope>
    <source>
        <strain evidence="1">N/A</strain>
    </source>
</reference>
<proteinExistence type="predicted"/>
<organism evidence="1 2">
    <name type="scientific">Cylicocyclus nassatus</name>
    <name type="common">Nematode worm</name>
    <dbReference type="NCBI Taxonomy" id="53992"/>
    <lineage>
        <taxon>Eukaryota</taxon>
        <taxon>Metazoa</taxon>
        <taxon>Ecdysozoa</taxon>
        <taxon>Nematoda</taxon>
        <taxon>Chromadorea</taxon>
        <taxon>Rhabditida</taxon>
        <taxon>Rhabditina</taxon>
        <taxon>Rhabditomorpha</taxon>
        <taxon>Strongyloidea</taxon>
        <taxon>Strongylidae</taxon>
        <taxon>Cylicocyclus</taxon>
    </lineage>
</organism>
<protein>
    <submittedName>
        <fullName evidence="1">Uncharacterized protein</fullName>
    </submittedName>
</protein>
<dbReference type="AlphaFoldDB" id="A0AA36MH97"/>
<evidence type="ECO:0000313" key="2">
    <source>
        <dbReference type="Proteomes" id="UP001176961"/>
    </source>
</evidence>
<dbReference type="Proteomes" id="UP001176961">
    <property type="component" value="Unassembled WGS sequence"/>
</dbReference>
<dbReference type="EMBL" id="CATQJL010000326">
    <property type="protein sequence ID" value="CAJ0609127.1"/>
    <property type="molecule type" value="Genomic_DNA"/>
</dbReference>
<name>A0AA36MH97_CYLNA</name>
<sequence length="72" mass="8341">MEAQSRDAPRPFLDIANVGVLENSLADSLRSSNESVLRVSVPFLMRLRWRDAISRRPWATTLWSGRRCQLRQ</sequence>
<comment type="caution">
    <text evidence="1">The sequence shown here is derived from an EMBL/GenBank/DDBJ whole genome shotgun (WGS) entry which is preliminary data.</text>
</comment>
<keyword evidence="2" id="KW-1185">Reference proteome</keyword>
<accession>A0AA36MH97</accession>
<gene>
    <name evidence="1" type="ORF">CYNAS_LOCUS21110</name>
</gene>
<evidence type="ECO:0000313" key="1">
    <source>
        <dbReference type="EMBL" id="CAJ0609127.1"/>
    </source>
</evidence>